<keyword evidence="2" id="KW-1185">Reference proteome</keyword>
<accession>A0A7I8C308</accession>
<evidence type="ECO:0000313" key="1">
    <source>
        <dbReference type="EMBL" id="BCF94939.1"/>
    </source>
</evidence>
<dbReference type="RefSeq" id="WP_180727641.1">
    <property type="nucleotide sequence ID" value="NZ_AP023177.1"/>
</dbReference>
<name>A0A7I8C308_9BURK</name>
<dbReference type="KEGG" id="plad:PPGU16_80060"/>
<dbReference type="AlphaFoldDB" id="A0A7I8C308"/>
<organism evidence="1 2">
    <name type="scientific">Paraburkholderia largidicola</name>
    <dbReference type="NCBI Taxonomy" id="3014751"/>
    <lineage>
        <taxon>Bacteria</taxon>
        <taxon>Pseudomonadati</taxon>
        <taxon>Pseudomonadota</taxon>
        <taxon>Betaproteobacteria</taxon>
        <taxon>Burkholderiales</taxon>
        <taxon>Burkholderiaceae</taxon>
        <taxon>Paraburkholderia</taxon>
    </lineage>
</organism>
<geneLocation type="plasmid" evidence="1 2">
    <name>PPGU16_p2</name>
</geneLocation>
<protein>
    <submittedName>
        <fullName evidence="1">Uncharacterized protein</fullName>
    </submittedName>
</protein>
<evidence type="ECO:0000313" key="2">
    <source>
        <dbReference type="Proteomes" id="UP000510888"/>
    </source>
</evidence>
<reference evidence="1 2" key="1">
    <citation type="journal article" date="2020" name="Genes (Basel)">
        <title>Genomic Comparison of Insect Gut Symbionts from Divergent Burkholderia Subclades.</title>
        <authorList>
            <person name="Takeshita K."/>
            <person name="Kikuchi Y."/>
        </authorList>
    </citation>
    <scope>NUCLEOTIDE SEQUENCE [LARGE SCALE GENOMIC DNA]</scope>
    <source>
        <strain evidence="1 2">PGU16</strain>
        <plasmid evidence="1 2">PPGU16_p2</plasmid>
    </source>
</reference>
<dbReference type="Proteomes" id="UP000510888">
    <property type="component" value="Plasmid PPGU16_p2"/>
</dbReference>
<proteinExistence type="predicted"/>
<dbReference type="EMBL" id="AP023177">
    <property type="protein sequence ID" value="BCF94939.1"/>
    <property type="molecule type" value="Genomic_DNA"/>
</dbReference>
<keyword evidence="1" id="KW-0614">Plasmid</keyword>
<sequence length="66" mass="7486">MEFDISKAKAIVEVRSAEEVNRYLKAGWTLFSNASMTTDSREYSSPIIKYALAWTADNNPVHPNSY</sequence>
<gene>
    <name evidence="1" type="ORF">PPGU16_80060</name>
</gene>